<keyword evidence="8" id="KW-1185">Reference proteome</keyword>
<keyword evidence="3 4" id="KW-0408">Iron</keyword>
<dbReference type="PRINTS" id="PR00385">
    <property type="entry name" value="P450"/>
</dbReference>
<dbReference type="SUPFAM" id="SSF48264">
    <property type="entry name" value="Cytochrome P450"/>
    <property type="match status" value="1"/>
</dbReference>
<dbReference type="Proteomes" id="UP000030645">
    <property type="component" value="Unassembled WGS sequence"/>
</dbReference>
<evidence type="ECO:0000256" key="4">
    <source>
        <dbReference type="PIRSR" id="PIRSR602401-1"/>
    </source>
</evidence>
<comment type="cofactor">
    <cofactor evidence="4">
        <name>heme</name>
        <dbReference type="ChEBI" id="CHEBI:30413"/>
    </cofactor>
</comment>
<name>W9RJY0_9ROSA</name>
<dbReference type="GO" id="GO:0004497">
    <property type="term" value="F:monooxygenase activity"/>
    <property type="evidence" value="ECO:0007669"/>
    <property type="project" value="UniProtKB-KW"/>
</dbReference>
<dbReference type="GO" id="GO:0005506">
    <property type="term" value="F:iron ion binding"/>
    <property type="evidence" value="ECO:0007669"/>
    <property type="project" value="InterPro"/>
</dbReference>
<dbReference type="CDD" id="cd11072">
    <property type="entry name" value="CYP71-like"/>
    <property type="match status" value="1"/>
</dbReference>
<dbReference type="InterPro" id="IPR001128">
    <property type="entry name" value="Cyt_P450"/>
</dbReference>
<organism evidence="7 8">
    <name type="scientific">Morus notabilis</name>
    <dbReference type="NCBI Taxonomy" id="981085"/>
    <lineage>
        <taxon>Eukaryota</taxon>
        <taxon>Viridiplantae</taxon>
        <taxon>Streptophyta</taxon>
        <taxon>Embryophyta</taxon>
        <taxon>Tracheophyta</taxon>
        <taxon>Spermatophyta</taxon>
        <taxon>Magnoliopsida</taxon>
        <taxon>eudicotyledons</taxon>
        <taxon>Gunneridae</taxon>
        <taxon>Pentapetalae</taxon>
        <taxon>rosids</taxon>
        <taxon>fabids</taxon>
        <taxon>Rosales</taxon>
        <taxon>Moraceae</taxon>
        <taxon>Moreae</taxon>
        <taxon>Morus</taxon>
    </lineage>
</organism>
<dbReference type="Pfam" id="PF00067">
    <property type="entry name" value="p450"/>
    <property type="match status" value="1"/>
</dbReference>
<dbReference type="PRINTS" id="PR00463">
    <property type="entry name" value="EP450I"/>
</dbReference>
<gene>
    <name evidence="7" type="ORF">L484_018966</name>
</gene>
<dbReference type="GO" id="GO:0020037">
    <property type="term" value="F:heme binding"/>
    <property type="evidence" value="ECO:0007669"/>
    <property type="project" value="InterPro"/>
</dbReference>
<reference evidence="8" key="1">
    <citation type="submission" date="2013-01" db="EMBL/GenBank/DDBJ databases">
        <title>Draft Genome Sequence of a Mulberry Tree, Morus notabilis C.K. Schneid.</title>
        <authorList>
            <person name="He N."/>
            <person name="Zhao S."/>
        </authorList>
    </citation>
    <scope>NUCLEOTIDE SEQUENCE</scope>
</reference>
<evidence type="ECO:0000256" key="2">
    <source>
        <dbReference type="ARBA" id="ARBA00022723"/>
    </source>
</evidence>
<dbReference type="PANTHER" id="PTHR47955">
    <property type="entry name" value="CYTOCHROME P450 FAMILY 71 PROTEIN"/>
    <property type="match status" value="1"/>
</dbReference>
<dbReference type="InterPro" id="IPR036396">
    <property type="entry name" value="Cyt_P450_sf"/>
</dbReference>
<evidence type="ECO:0000256" key="5">
    <source>
        <dbReference type="RuleBase" id="RU000461"/>
    </source>
</evidence>
<accession>W9RJY0</accession>
<protein>
    <submittedName>
        <fullName evidence="7">Cytochrome P450 71A1</fullName>
    </submittedName>
</protein>
<evidence type="ECO:0000313" key="7">
    <source>
        <dbReference type="EMBL" id="EXB94465.1"/>
    </source>
</evidence>
<dbReference type="AlphaFoldDB" id="W9RJY0"/>
<evidence type="ECO:0000256" key="1">
    <source>
        <dbReference type="ARBA" id="ARBA00010617"/>
    </source>
</evidence>
<dbReference type="InterPro" id="IPR017972">
    <property type="entry name" value="Cyt_P450_CS"/>
</dbReference>
<dbReference type="EMBL" id="KE345160">
    <property type="protein sequence ID" value="EXB94465.1"/>
    <property type="molecule type" value="Genomic_DNA"/>
</dbReference>
<dbReference type="Gene3D" id="1.10.630.10">
    <property type="entry name" value="Cytochrome P450"/>
    <property type="match status" value="1"/>
</dbReference>
<dbReference type="eggNOG" id="KOG0156">
    <property type="taxonomic scope" value="Eukaryota"/>
</dbReference>
<keyword evidence="2 4" id="KW-0479">Metal-binding</keyword>
<feature type="region of interest" description="Disordered" evidence="6">
    <location>
        <begin position="33"/>
        <end position="65"/>
    </location>
</feature>
<evidence type="ECO:0000256" key="6">
    <source>
        <dbReference type="SAM" id="MobiDB-lite"/>
    </source>
</evidence>
<keyword evidence="4 5" id="KW-0349">Heme</keyword>
<evidence type="ECO:0000256" key="3">
    <source>
        <dbReference type="ARBA" id="ARBA00023004"/>
    </source>
</evidence>
<comment type="similarity">
    <text evidence="1 5">Belongs to the cytochrome P450 family.</text>
</comment>
<feature type="binding site" description="axial binding residue" evidence="4">
    <location>
        <position position="473"/>
    </location>
    <ligand>
        <name>heme</name>
        <dbReference type="ChEBI" id="CHEBI:30413"/>
    </ligand>
    <ligandPart>
        <name>Fe</name>
        <dbReference type="ChEBI" id="CHEBI:18248"/>
    </ligandPart>
</feature>
<sequence>MASANSTPGGDPFPSADELAAKSVNKRYKGLVTVRKKAIKGRKGDQRGGGGRSRSKLNLPPSPPRLPLIGNLHQLGTHPHRSFRELSKKYGPLMLLKLGQVPTLVVSSADMMKEIIKNHDITFSNRPKTTAADIILYGSHDVGFAPYGEYWRQTRKICVLELLSFRRVQQFQFVKEEVTVALIERIRRASQSSKDSSVNLSEMLIAASNNIMSRCVLGRDFEDEDGPSKFGELGRKLMVSMTTFSVGDFFPSLRWVDNLIGVIGRMKFIFSELDTFLDQVVEEHNAVLEGGEDIGGSNTKDFVDIFLKLQKHGMLEFELTQDNIKAILVDMFIGGSDTTSTLLEWLMAELLRHPKVMKKAQEEVRRVVDNRSKIDMNDVHQMDYLKCVVKETLRLHPPAPLLLPRETMAAIELRGFHIPDKTRVFINSWAIQRDPNVWDKPEEFLPERFQDSDVDFKGQDFQFLPFGSGRRGCPGLTFGVFSVEYVMANLLYWFDWKCPDVGGAILPNELDMSEVYGLTVQKKIPLHLVPVPYYP</sequence>
<proteinExistence type="inferred from homology"/>
<keyword evidence="5" id="KW-0503">Monooxygenase</keyword>
<dbReference type="PROSITE" id="PS00086">
    <property type="entry name" value="CYTOCHROME_P450"/>
    <property type="match status" value="1"/>
</dbReference>
<dbReference type="InterPro" id="IPR002401">
    <property type="entry name" value="Cyt_P450_E_grp-I"/>
</dbReference>
<dbReference type="FunFam" id="1.10.630.10:FF:000011">
    <property type="entry name" value="Cytochrome P450 83B1"/>
    <property type="match status" value="1"/>
</dbReference>
<dbReference type="STRING" id="981085.W9RJY0"/>
<dbReference type="GO" id="GO:0016705">
    <property type="term" value="F:oxidoreductase activity, acting on paired donors, with incorporation or reduction of molecular oxygen"/>
    <property type="evidence" value="ECO:0007669"/>
    <property type="project" value="InterPro"/>
</dbReference>
<dbReference type="PANTHER" id="PTHR47955:SF15">
    <property type="entry name" value="CYTOCHROME P450 71A2-LIKE"/>
    <property type="match status" value="1"/>
</dbReference>
<keyword evidence="5" id="KW-0560">Oxidoreductase</keyword>
<evidence type="ECO:0000313" key="8">
    <source>
        <dbReference type="Proteomes" id="UP000030645"/>
    </source>
</evidence>